<reference evidence="7" key="1">
    <citation type="submission" date="2004-04" db="EMBL/GenBank/DDBJ databases">
        <title>Molecular cloning of cytochrome P450 from Hypericum androsaemum.</title>
        <authorList>
            <person name="Schwarz H."/>
            <person name="Beerhues L."/>
        </authorList>
    </citation>
    <scope>NUCLEOTIDE SEQUENCE</scope>
</reference>
<comment type="cofactor">
    <cofactor evidence="5">
        <name>heme</name>
        <dbReference type="ChEBI" id="CHEBI:30413"/>
    </cofactor>
</comment>
<dbReference type="PROSITE" id="PS00086">
    <property type="entry name" value="CYTOCHROME_P450"/>
    <property type="match status" value="1"/>
</dbReference>
<dbReference type="EMBL" id="AY596977">
    <property type="protein sequence ID" value="AAS92624.1"/>
    <property type="molecule type" value="mRNA"/>
</dbReference>
<evidence type="ECO:0000256" key="2">
    <source>
        <dbReference type="ARBA" id="ARBA00022723"/>
    </source>
</evidence>
<dbReference type="InterPro" id="IPR002401">
    <property type="entry name" value="Cyt_P450_E_grp-I"/>
</dbReference>
<evidence type="ECO:0000256" key="4">
    <source>
        <dbReference type="ARBA" id="ARBA00023004"/>
    </source>
</evidence>
<protein>
    <submittedName>
        <fullName evidence="7">Cytochrome P450</fullName>
    </submittedName>
</protein>
<dbReference type="Pfam" id="PF00067">
    <property type="entry name" value="p450"/>
    <property type="match status" value="1"/>
</dbReference>
<keyword evidence="4 5" id="KW-0408">Iron</keyword>
<evidence type="ECO:0000256" key="3">
    <source>
        <dbReference type="ARBA" id="ARBA00023002"/>
    </source>
</evidence>
<keyword evidence="3 6" id="KW-0560">Oxidoreductase</keyword>
<name>Q6PLI5_HYPAN</name>
<accession>Q6PLI5</accession>
<dbReference type="FunFam" id="1.10.630.10:FF:000007">
    <property type="entry name" value="Cytochrome P450 76C4"/>
    <property type="match status" value="1"/>
</dbReference>
<keyword evidence="2 5" id="KW-0479">Metal-binding</keyword>
<dbReference type="SUPFAM" id="SSF48264">
    <property type="entry name" value="Cytochrome P450"/>
    <property type="match status" value="1"/>
</dbReference>
<dbReference type="InterPro" id="IPR036396">
    <property type="entry name" value="Cyt_P450_sf"/>
</dbReference>
<dbReference type="AlphaFoldDB" id="Q6PLI5"/>
<dbReference type="GO" id="GO:0005506">
    <property type="term" value="F:iron ion binding"/>
    <property type="evidence" value="ECO:0007669"/>
    <property type="project" value="InterPro"/>
</dbReference>
<evidence type="ECO:0000256" key="6">
    <source>
        <dbReference type="RuleBase" id="RU000461"/>
    </source>
</evidence>
<comment type="similarity">
    <text evidence="1 6">Belongs to the cytochrome P450 family.</text>
</comment>
<dbReference type="GO" id="GO:0004497">
    <property type="term" value="F:monooxygenase activity"/>
    <property type="evidence" value="ECO:0007669"/>
    <property type="project" value="UniProtKB-KW"/>
</dbReference>
<dbReference type="GO" id="GO:0020037">
    <property type="term" value="F:heme binding"/>
    <property type="evidence" value="ECO:0007669"/>
    <property type="project" value="InterPro"/>
</dbReference>
<keyword evidence="6" id="KW-0503">Monooxygenase</keyword>
<dbReference type="PANTHER" id="PTHR47950:SF48">
    <property type="entry name" value="CYTOCHROME P450 FAMILY PROTEIN, EXPRESSED"/>
    <property type="match status" value="1"/>
</dbReference>
<dbReference type="PRINTS" id="PR00385">
    <property type="entry name" value="P450"/>
</dbReference>
<proteinExistence type="evidence at transcript level"/>
<sequence>MEFLLITQCSLLFVATYLLVNHVILRGRSKNNGSTKLPPGPRPLPIIGNLLALRDKPHKSLAKLARVHGPLVTLKLGQVTTVVVSSPATAREILQKHDATLSNRYIIDAIRAQGHHEAGLAWVPVGPTWRKFRKVCYSHIFTNQKLNSSQHVRQRTIQQLLAEARESCRVGEAMDVGKAAFRAALSSLSISVMSLDLADAASDTAREFKELARCIMNDVGEPNLADYFPVLKRFDPQGVRGRVEISFGRILDLFGSIIADRMEKRGADEDILDTLLTTHDENPELVEINDIKHLLLDLFVAGTETTSSTLEWAMAELLHKPTTMAKAKAELEQIIGKGNSIDQESEVSRLPYLQAVIQETLRLHPAVPLLLPRRAGEEVHVSGFTIPKDAQVLVNVWAMGRDPEVWEDPCSFTPERFLGSSIDVIGTCFELIPFGAGRRICPGLPLAMRMLQMMLGNLLLSFDWKLPDGVTPECMDMEDRFGITLQKAQPLLAIPLSL</sequence>
<evidence type="ECO:0000256" key="1">
    <source>
        <dbReference type="ARBA" id="ARBA00010617"/>
    </source>
</evidence>
<organism evidence="7">
    <name type="scientific">Hypericum androsaemum</name>
    <name type="common">Tutsan</name>
    <dbReference type="NCBI Taxonomy" id="140968"/>
    <lineage>
        <taxon>Eukaryota</taxon>
        <taxon>Viridiplantae</taxon>
        <taxon>Streptophyta</taxon>
        <taxon>Embryophyta</taxon>
        <taxon>Tracheophyta</taxon>
        <taxon>Spermatophyta</taxon>
        <taxon>Magnoliopsida</taxon>
        <taxon>eudicotyledons</taxon>
        <taxon>Gunneridae</taxon>
        <taxon>Pentapetalae</taxon>
        <taxon>rosids</taxon>
        <taxon>fabids</taxon>
        <taxon>Malpighiales</taxon>
        <taxon>Hypericaceae</taxon>
        <taxon>Hypericeae</taxon>
        <taxon>Hypericum</taxon>
    </lineage>
</organism>
<dbReference type="PANTHER" id="PTHR47950">
    <property type="entry name" value="CYTOCHROME P450, FAMILY 76, SUBFAMILY C, POLYPEPTIDE 5-RELATED"/>
    <property type="match status" value="1"/>
</dbReference>
<dbReference type="SMR" id="Q6PLI5"/>
<keyword evidence="5 6" id="KW-0349">Heme</keyword>
<feature type="binding site" description="axial binding residue" evidence="5">
    <location>
        <position position="441"/>
    </location>
    <ligand>
        <name>heme</name>
        <dbReference type="ChEBI" id="CHEBI:30413"/>
    </ligand>
    <ligandPart>
        <name>Fe</name>
        <dbReference type="ChEBI" id="CHEBI:18248"/>
    </ligandPart>
</feature>
<evidence type="ECO:0000313" key="7">
    <source>
        <dbReference type="EMBL" id="AAS92624.1"/>
    </source>
</evidence>
<dbReference type="InterPro" id="IPR017972">
    <property type="entry name" value="Cyt_P450_CS"/>
</dbReference>
<dbReference type="CDD" id="cd11073">
    <property type="entry name" value="CYP76-like"/>
    <property type="match status" value="1"/>
</dbReference>
<dbReference type="PRINTS" id="PR00463">
    <property type="entry name" value="EP450I"/>
</dbReference>
<dbReference type="Gene3D" id="1.10.630.10">
    <property type="entry name" value="Cytochrome P450"/>
    <property type="match status" value="1"/>
</dbReference>
<evidence type="ECO:0000256" key="5">
    <source>
        <dbReference type="PIRSR" id="PIRSR602401-1"/>
    </source>
</evidence>
<dbReference type="InterPro" id="IPR001128">
    <property type="entry name" value="Cyt_P450"/>
</dbReference>
<dbReference type="GO" id="GO:0016705">
    <property type="term" value="F:oxidoreductase activity, acting on paired donors, with incorporation or reduction of molecular oxygen"/>
    <property type="evidence" value="ECO:0007669"/>
    <property type="project" value="InterPro"/>
</dbReference>